<dbReference type="Gene3D" id="1.10.287.1490">
    <property type="match status" value="1"/>
</dbReference>
<dbReference type="Proteomes" id="UP000728647">
    <property type="component" value="Unassembled WGS sequence"/>
</dbReference>
<feature type="domain" description="DUF7310" evidence="2">
    <location>
        <begin position="7"/>
        <end position="89"/>
    </location>
</feature>
<feature type="region of interest" description="Disordered" evidence="1">
    <location>
        <begin position="102"/>
        <end position="260"/>
    </location>
</feature>
<protein>
    <recommendedName>
        <fullName evidence="2">DUF7310 domain-containing protein</fullName>
    </recommendedName>
</protein>
<dbReference type="Pfam" id="PF23991">
    <property type="entry name" value="DUF7310"/>
    <property type="match status" value="1"/>
</dbReference>
<feature type="compositionally biased region" description="Basic and acidic residues" evidence="1">
    <location>
        <begin position="215"/>
        <end position="229"/>
    </location>
</feature>
<sequence>MADIDRIDHRLAAVERAVIDGDYEVDELVDLATLTETVDRLETRVDEQERRLAALEAETESLTGFVDNVESVNDDVERQAATAVATVDRLEDRIGELESALEAIRQDPADAEAATGRSKALAGDDPDDADRRNATSTATEVPVAERETAPDDDGAKSPENAVSEIVSGVSSDGDGSGVDDGFEWGAEESATDGRAAASAADESSVAGMDAAEQESVDRLLADSKRDRSESVVGEAAAEDVGDEEPVDSGGFLSSVRSKLP</sequence>
<dbReference type="EMBL" id="JABUQZ010000001">
    <property type="protein sequence ID" value="NUC73717.1"/>
    <property type="molecule type" value="Genomic_DNA"/>
</dbReference>
<feature type="compositionally biased region" description="Acidic residues" evidence="1">
    <location>
        <begin position="180"/>
        <end position="190"/>
    </location>
</feature>
<keyword evidence="6" id="KW-1185">Reference proteome</keyword>
<evidence type="ECO:0000259" key="2">
    <source>
        <dbReference type="Pfam" id="PF23991"/>
    </source>
</evidence>
<dbReference type="InterPro" id="IPR055734">
    <property type="entry name" value="DUF7310"/>
</dbReference>
<dbReference type="AlphaFoldDB" id="A0A8J8GIW2"/>
<evidence type="ECO:0000313" key="4">
    <source>
        <dbReference type="EMBL" id="NUC73717.1"/>
    </source>
</evidence>
<gene>
    <name evidence="3" type="ORF">HT576_05410</name>
    <name evidence="4" type="ORF">HTZ84_15645</name>
</gene>
<dbReference type="Proteomes" id="UP001016761">
    <property type="component" value="Unassembled WGS sequence"/>
</dbReference>
<evidence type="ECO:0000313" key="5">
    <source>
        <dbReference type="Proteomes" id="UP000728647"/>
    </source>
</evidence>
<feature type="compositionally biased region" description="Acidic residues" evidence="1">
    <location>
        <begin position="236"/>
        <end position="246"/>
    </location>
</feature>
<dbReference type="EMBL" id="JABURA010000001">
    <property type="protein sequence ID" value="NUB90471.1"/>
    <property type="molecule type" value="Genomic_DNA"/>
</dbReference>
<accession>A0A8J8GIW2</accession>
<dbReference type="SUPFAM" id="SSF57997">
    <property type="entry name" value="Tropomyosin"/>
    <property type="match status" value="1"/>
</dbReference>
<evidence type="ECO:0000313" key="3">
    <source>
        <dbReference type="EMBL" id="NUB90471.1"/>
    </source>
</evidence>
<organism evidence="3 5">
    <name type="scientific">Haloterrigena gelatinilytica</name>
    <dbReference type="NCBI Taxonomy" id="2741724"/>
    <lineage>
        <taxon>Archaea</taxon>
        <taxon>Methanobacteriati</taxon>
        <taxon>Methanobacteriota</taxon>
        <taxon>Stenosarchaea group</taxon>
        <taxon>Halobacteria</taxon>
        <taxon>Halobacteriales</taxon>
        <taxon>Natrialbaceae</taxon>
        <taxon>Haloterrigena</taxon>
    </lineage>
</organism>
<name>A0A8J8GIW2_9EURY</name>
<evidence type="ECO:0000313" key="6">
    <source>
        <dbReference type="Proteomes" id="UP001016761"/>
    </source>
</evidence>
<comment type="caution">
    <text evidence="3">The sequence shown here is derived from an EMBL/GenBank/DDBJ whole genome shotgun (WGS) entry which is preliminary data.</text>
</comment>
<proteinExistence type="predicted"/>
<dbReference type="RefSeq" id="WP_174681530.1">
    <property type="nucleotide sequence ID" value="NZ_JABUQZ010000001.1"/>
</dbReference>
<dbReference type="OrthoDB" id="206571at2157"/>
<feature type="compositionally biased region" description="Basic and acidic residues" evidence="1">
    <location>
        <begin position="143"/>
        <end position="156"/>
    </location>
</feature>
<feature type="compositionally biased region" description="Low complexity" evidence="1">
    <location>
        <begin position="192"/>
        <end position="207"/>
    </location>
</feature>
<reference evidence="3 6" key="1">
    <citation type="submission" date="2020-06" db="EMBL/GenBank/DDBJ databases">
        <title>Haloterrigena sp. nov., an extremely halophilic archaeon isolated from a saline sediment.</title>
        <authorList>
            <person name="Liu B.-B."/>
        </authorList>
    </citation>
    <scope>NUCLEOTIDE SEQUENCE</scope>
    <source>
        <strain evidence="3">SYSU A121-1</strain>
        <strain evidence="4 6">SYSU A558-1</strain>
    </source>
</reference>
<evidence type="ECO:0000256" key="1">
    <source>
        <dbReference type="SAM" id="MobiDB-lite"/>
    </source>
</evidence>